<evidence type="ECO:0000256" key="1">
    <source>
        <dbReference type="SAM" id="MobiDB-lite"/>
    </source>
</evidence>
<gene>
    <name evidence="2" type="ORF">Vbra_2582</name>
</gene>
<keyword evidence="3" id="KW-1185">Reference proteome</keyword>
<feature type="compositionally biased region" description="Low complexity" evidence="1">
    <location>
        <begin position="353"/>
        <end position="363"/>
    </location>
</feature>
<dbReference type="Proteomes" id="UP000041254">
    <property type="component" value="Unassembled WGS sequence"/>
</dbReference>
<dbReference type="EMBL" id="CDMY01000498">
    <property type="protein sequence ID" value="CEM17865.1"/>
    <property type="molecule type" value="Genomic_DNA"/>
</dbReference>
<evidence type="ECO:0000313" key="2">
    <source>
        <dbReference type="EMBL" id="CEM17865.1"/>
    </source>
</evidence>
<sequence>MALCISASGPAFSRTPVHVDDHSKGIVLRPLAYASANPLTAGLPLCVTPFTDAQLDPTTGAASVIVSDLHCSKGDREVGWVEVTAEDGGDGGMCLLERLAGKVGEVAWSLLPKGEGDGDGGMAWVVPHVDSDQVVLSGYLFHRPAHPLAHLKRWEGGCEVWWAEVQGGRSRSSVPMRLSLCLYEGPGKERLVKKVPLTRKSTVARQQGEGNGKSHTDAGSGLCLGLGRRFAVDGHQFACVTAEEASLWLAAIQMVIDKGCACASGVSLQEAFGDVLAPMAKEAETQLQTLMHRYGLSRPLLAQVSPIEHQDAPHQHGSVPMVIPPELQDKCFAKHLASRPTLDDDQDDIQQAPLGPSCGPSSPSLRLSNTLTCLYDCLNGARIHTPAAPTLAPTPSLSLCVSPSTLSEDSILDMTTSSLASSRMVSSVARSLTFSLTSSTNSSLSLSLISECEGERGSGRGSGVPACPPNTVRLSGDVSDGVLSWGSSGEWGGSFESAVSTVATEASDETVASK</sequence>
<protein>
    <submittedName>
        <fullName evidence="2">Uncharacterized protein</fullName>
    </submittedName>
</protein>
<evidence type="ECO:0000313" key="3">
    <source>
        <dbReference type="Proteomes" id="UP000041254"/>
    </source>
</evidence>
<feature type="region of interest" description="Disordered" evidence="1">
    <location>
        <begin position="341"/>
        <end position="363"/>
    </location>
</feature>
<accession>A0A0G4FU84</accession>
<organism evidence="2 3">
    <name type="scientific">Vitrella brassicaformis (strain CCMP3155)</name>
    <dbReference type="NCBI Taxonomy" id="1169540"/>
    <lineage>
        <taxon>Eukaryota</taxon>
        <taxon>Sar</taxon>
        <taxon>Alveolata</taxon>
        <taxon>Colpodellida</taxon>
        <taxon>Vitrellaceae</taxon>
        <taxon>Vitrella</taxon>
    </lineage>
</organism>
<name>A0A0G4FU84_VITBC</name>
<dbReference type="InParanoid" id="A0A0G4FU84"/>
<dbReference type="VEuPathDB" id="CryptoDB:Vbra_2582"/>
<dbReference type="AlphaFoldDB" id="A0A0G4FU84"/>
<reference evidence="2 3" key="1">
    <citation type="submission" date="2014-11" db="EMBL/GenBank/DDBJ databases">
        <authorList>
            <person name="Zhu J."/>
            <person name="Qi W."/>
            <person name="Song R."/>
        </authorList>
    </citation>
    <scope>NUCLEOTIDE SEQUENCE [LARGE SCALE GENOMIC DNA]</scope>
</reference>
<proteinExistence type="predicted"/>